<gene>
    <name evidence="1" type="ORF">RHGRI_014056</name>
</gene>
<dbReference type="Proteomes" id="UP000823749">
    <property type="component" value="Chromosome 5"/>
</dbReference>
<dbReference type="EMBL" id="JACTNZ010000005">
    <property type="protein sequence ID" value="KAG5548572.1"/>
    <property type="molecule type" value="Genomic_DNA"/>
</dbReference>
<organism evidence="1 2">
    <name type="scientific">Rhododendron griersonianum</name>
    <dbReference type="NCBI Taxonomy" id="479676"/>
    <lineage>
        <taxon>Eukaryota</taxon>
        <taxon>Viridiplantae</taxon>
        <taxon>Streptophyta</taxon>
        <taxon>Embryophyta</taxon>
        <taxon>Tracheophyta</taxon>
        <taxon>Spermatophyta</taxon>
        <taxon>Magnoliopsida</taxon>
        <taxon>eudicotyledons</taxon>
        <taxon>Gunneridae</taxon>
        <taxon>Pentapetalae</taxon>
        <taxon>asterids</taxon>
        <taxon>Ericales</taxon>
        <taxon>Ericaceae</taxon>
        <taxon>Ericoideae</taxon>
        <taxon>Rhodoreae</taxon>
        <taxon>Rhododendron</taxon>
    </lineage>
</organism>
<protein>
    <recommendedName>
        <fullName evidence="3">Reverse transcriptase zinc-binding domain-containing protein</fullName>
    </recommendedName>
</protein>
<proteinExistence type="predicted"/>
<sequence>MAKIRQLIPQAIIPRILAIQLPTAPCADVMVWPHTTSGHYSTKLGYRCFYDCHRQYPLEQGSPPHLHKGIHVWKSIWNLDLLKRTKVFIWKCVCGILAVKKGVYVRINQIPLTCPTVLILDFLF</sequence>
<evidence type="ECO:0000313" key="2">
    <source>
        <dbReference type="Proteomes" id="UP000823749"/>
    </source>
</evidence>
<name>A0AAV6K7W8_9ERIC</name>
<comment type="caution">
    <text evidence="1">The sequence shown here is derived from an EMBL/GenBank/DDBJ whole genome shotgun (WGS) entry which is preliminary data.</text>
</comment>
<reference evidence="1" key="1">
    <citation type="submission" date="2020-08" db="EMBL/GenBank/DDBJ databases">
        <title>Plant Genome Project.</title>
        <authorList>
            <person name="Zhang R.-G."/>
        </authorList>
    </citation>
    <scope>NUCLEOTIDE SEQUENCE</scope>
    <source>
        <strain evidence="1">WSP0</strain>
        <tissue evidence="1">Leaf</tissue>
    </source>
</reference>
<dbReference type="AlphaFoldDB" id="A0AAV6K7W8"/>
<accession>A0AAV6K7W8</accession>
<evidence type="ECO:0008006" key="3">
    <source>
        <dbReference type="Google" id="ProtNLM"/>
    </source>
</evidence>
<evidence type="ECO:0000313" key="1">
    <source>
        <dbReference type="EMBL" id="KAG5548572.1"/>
    </source>
</evidence>
<keyword evidence="2" id="KW-1185">Reference proteome</keyword>